<comment type="caution">
    <text evidence="1">The sequence shown here is derived from an EMBL/GenBank/DDBJ whole genome shotgun (WGS) entry which is preliminary data.</text>
</comment>
<keyword evidence="2" id="KW-1185">Reference proteome</keyword>
<organism evidence="1 2">
    <name type="scientific">Camellia sinensis var. sinensis</name>
    <name type="common">China tea</name>
    <dbReference type="NCBI Taxonomy" id="542762"/>
    <lineage>
        <taxon>Eukaryota</taxon>
        <taxon>Viridiplantae</taxon>
        <taxon>Streptophyta</taxon>
        <taxon>Embryophyta</taxon>
        <taxon>Tracheophyta</taxon>
        <taxon>Spermatophyta</taxon>
        <taxon>Magnoliopsida</taxon>
        <taxon>eudicotyledons</taxon>
        <taxon>Gunneridae</taxon>
        <taxon>Pentapetalae</taxon>
        <taxon>asterids</taxon>
        <taxon>Ericales</taxon>
        <taxon>Theaceae</taxon>
        <taxon>Camellia</taxon>
    </lineage>
</organism>
<dbReference type="EMBL" id="SDRB02005020">
    <property type="protein sequence ID" value="THG14914.1"/>
    <property type="molecule type" value="Genomic_DNA"/>
</dbReference>
<dbReference type="Pfam" id="PF07676">
    <property type="entry name" value="PD40"/>
    <property type="match status" value="5"/>
</dbReference>
<sequence>MAEKRGSIAFSATYRPPVPLDIFSCPLQTTSKQDELPMTDGVNYNYNGQEISSAALKTILKREKLASEGKEADVNSGRLTGMVFVSERQEGLELLHIALRFNDNPPKVKVFCLADVFGKANFGGARMEDSGCIAGDNLVYVTTKDPAPDRRQPWTAVYKTNLKTGKTDRLTLSGEADLSPSVAPSGTKIAVASFQEKAGGWDGEIEDLQTDIFVMNVEKPFNRKKVVTNGGWPTWGSDNVIFFHRKEGEFWGVFRADLSNGMESRVTPDGIKAMTPAAINATTVAVATIRQKSEFLEVVRVEAQYRHIEIFDSTGQQQNIRITQNTMPKADHFNPFVIDGGKRIGYHRCTSDRLKSGEDIQRNTHKLDSPHPEVGLFRVPGIFPTFSKDGSKLAFVDNEFKAVWVADSKGMRIVYQTKGPDNVFSPVWSQNPEKDILYVNMGPSFQSKEILNICAIPDVASGAHRRVQLTKGSNNAFPSTNPDGTKLVFRSTRDGGDEKHKNLYIMENAQSGEFGGGEITRLTNGPWTDTHCQWSPRGDWIVFSSTRDKPEGTPKKDNGLDPGYFAVFLVKANDPSVVVRVMASGSDVAGHVNHPFFSPDGKSIVVTADLAAVSADPVSLPLFLHSVRPYGDIFTFDIDPDNINKNKNVKKFNRITHSRYENSTATWTMFSTQDPNAAWNMLLNKAFTPSCPYAHSDGVQDLLSPSSNNKEKLKVLYLLLMYREPRTLQQPLLLQKLINLSCPQVKLTLTPLQEPIASSIGLRNHCLLRVNGLSIIITGCEGLFQPRPRRSPRLRAGARLSLLYPVGGGGDGTGTVVATSALDMAGT</sequence>
<evidence type="ECO:0000313" key="2">
    <source>
        <dbReference type="Proteomes" id="UP000306102"/>
    </source>
</evidence>
<dbReference type="Gene3D" id="2.120.10.30">
    <property type="entry name" value="TolB, C-terminal domain"/>
    <property type="match status" value="2"/>
</dbReference>
<protein>
    <recommendedName>
        <fullName evidence="3">Dipeptidylpeptidase IV N-terminal domain-containing protein</fullName>
    </recommendedName>
</protein>
<dbReference type="InterPro" id="IPR011659">
    <property type="entry name" value="WD40"/>
</dbReference>
<evidence type="ECO:0000313" key="1">
    <source>
        <dbReference type="EMBL" id="THG14914.1"/>
    </source>
</evidence>
<dbReference type="InterPro" id="IPR011042">
    <property type="entry name" value="6-blade_b-propeller_TolB-like"/>
</dbReference>
<dbReference type="AlphaFoldDB" id="A0A4S4EG32"/>
<accession>A0A4S4EG32</accession>
<dbReference type="SUPFAM" id="SSF82171">
    <property type="entry name" value="DPP6 N-terminal domain-like"/>
    <property type="match status" value="1"/>
</dbReference>
<dbReference type="PANTHER" id="PTHR32161">
    <property type="entry name" value="DPP6 N-TERMINAL DOMAIN-LIKE PROTEIN"/>
    <property type="match status" value="1"/>
</dbReference>
<name>A0A4S4EG32_CAMSN</name>
<dbReference type="Proteomes" id="UP000306102">
    <property type="component" value="Unassembled WGS sequence"/>
</dbReference>
<gene>
    <name evidence="1" type="ORF">TEA_015378</name>
</gene>
<reference evidence="1 2" key="1">
    <citation type="journal article" date="2018" name="Proc. Natl. Acad. Sci. U.S.A.">
        <title>Draft genome sequence of Camellia sinensis var. sinensis provides insights into the evolution of the tea genome and tea quality.</title>
        <authorList>
            <person name="Wei C."/>
            <person name="Yang H."/>
            <person name="Wang S."/>
            <person name="Zhao J."/>
            <person name="Liu C."/>
            <person name="Gao L."/>
            <person name="Xia E."/>
            <person name="Lu Y."/>
            <person name="Tai Y."/>
            <person name="She G."/>
            <person name="Sun J."/>
            <person name="Cao H."/>
            <person name="Tong W."/>
            <person name="Gao Q."/>
            <person name="Li Y."/>
            <person name="Deng W."/>
            <person name="Jiang X."/>
            <person name="Wang W."/>
            <person name="Chen Q."/>
            <person name="Zhang S."/>
            <person name="Li H."/>
            <person name="Wu J."/>
            <person name="Wang P."/>
            <person name="Li P."/>
            <person name="Shi C."/>
            <person name="Zheng F."/>
            <person name="Jian J."/>
            <person name="Huang B."/>
            <person name="Shan D."/>
            <person name="Shi M."/>
            <person name="Fang C."/>
            <person name="Yue Y."/>
            <person name="Li F."/>
            <person name="Li D."/>
            <person name="Wei S."/>
            <person name="Han B."/>
            <person name="Jiang C."/>
            <person name="Yin Y."/>
            <person name="Xia T."/>
            <person name="Zhang Z."/>
            <person name="Bennetzen J.L."/>
            <person name="Zhao S."/>
            <person name="Wan X."/>
        </authorList>
    </citation>
    <scope>NUCLEOTIDE SEQUENCE [LARGE SCALE GENOMIC DNA]</scope>
    <source>
        <strain evidence="2">cv. Shuchazao</strain>
        <tissue evidence="1">Leaf</tissue>
    </source>
</reference>
<dbReference type="PANTHER" id="PTHR32161:SF21">
    <property type="entry name" value="OS03G0314500 PROTEIN"/>
    <property type="match status" value="1"/>
</dbReference>
<proteinExistence type="predicted"/>
<evidence type="ECO:0008006" key="3">
    <source>
        <dbReference type="Google" id="ProtNLM"/>
    </source>
</evidence>